<feature type="signal peptide" evidence="1">
    <location>
        <begin position="1"/>
        <end position="27"/>
    </location>
</feature>
<name>A0ABX7ICS2_9BACT</name>
<reference evidence="3 4" key="1">
    <citation type="submission" date="2020-06" db="EMBL/GenBank/DDBJ databases">
        <title>Dyadobacter sandarakinus sp. nov., isolated from the soil of the Arctic Yellow River Station.</title>
        <authorList>
            <person name="Zhang Y."/>
            <person name="Peng F."/>
        </authorList>
    </citation>
    <scope>NUCLEOTIDE SEQUENCE [LARGE SCALE GENOMIC DNA]</scope>
    <source>
        <strain evidence="3 4">Q3-56</strain>
    </source>
</reference>
<proteinExistence type="predicted"/>
<feature type="chain" id="PRO_5045108416" evidence="1">
    <location>
        <begin position="28"/>
        <end position="224"/>
    </location>
</feature>
<dbReference type="SMART" id="SM00014">
    <property type="entry name" value="acidPPc"/>
    <property type="match status" value="1"/>
</dbReference>
<sequence>MIARSLRAPVLCLIYCVSLWMPPAALAQQDTTLRHIQAADVVPPVSLALAGLITQGRISRALHERVRAEFPNFRTHADDYLLYAPGVVSLGLAASGVKGKHGLKDQIILAIISNLAVQGVTQGMKRIIAYPRPNGEDYRSFPSGHSSTAFTNATLLHEEYGDRSIWYTVGGYGTATTVGALRMLNNKHWLADVLMGAGVGIGATKAIYISYPWVQRQVRRVKNR</sequence>
<dbReference type="SUPFAM" id="SSF48317">
    <property type="entry name" value="Acid phosphatase/Vanadium-dependent haloperoxidase"/>
    <property type="match status" value="1"/>
</dbReference>
<evidence type="ECO:0000259" key="2">
    <source>
        <dbReference type="SMART" id="SM00014"/>
    </source>
</evidence>
<keyword evidence="4" id="KW-1185">Reference proteome</keyword>
<dbReference type="Gene3D" id="1.20.144.10">
    <property type="entry name" value="Phosphatidic acid phosphatase type 2/haloperoxidase"/>
    <property type="match status" value="1"/>
</dbReference>
<dbReference type="Proteomes" id="UP000612680">
    <property type="component" value="Chromosome"/>
</dbReference>
<organism evidence="3 4">
    <name type="scientific">Dyadobacter sandarakinus</name>
    <dbReference type="NCBI Taxonomy" id="2747268"/>
    <lineage>
        <taxon>Bacteria</taxon>
        <taxon>Pseudomonadati</taxon>
        <taxon>Bacteroidota</taxon>
        <taxon>Cytophagia</taxon>
        <taxon>Cytophagales</taxon>
        <taxon>Spirosomataceae</taxon>
        <taxon>Dyadobacter</taxon>
    </lineage>
</organism>
<dbReference type="InterPro" id="IPR036938">
    <property type="entry name" value="PAP2/HPO_sf"/>
</dbReference>
<evidence type="ECO:0000313" key="3">
    <source>
        <dbReference type="EMBL" id="QRR02721.1"/>
    </source>
</evidence>
<protein>
    <submittedName>
        <fullName evidence="3">Phosphatase PAP2 family protein</fullName>
    </submittedName>
</protein>
<accession>A0ABX7ICS2</accession>
<keyword evidence="1" id="KW-0732">Signal</keyword>
<dbReference type="EMBL" id="CP056775">
    <property type="protein sequence ID" value="QRR02721.1"/>
    <property type="molecule type" value="Genomic_DNA"/>
</dbReference>
<dbReference type="InterPro" id="IPR000326">
    <property type="entry name" value="PAP2/HPO"/>
</dbReference>
<gene>
    <name evidence="3" type="ORF">HWI92_18270</name>
</gene>
<evidence type="ECO:0000313" key="4">
    <source>
        <dbReference type="Proteomes" id="UP000612680"/>
    </source>
</evidence>
<feature type="domain" description="Phosphatidic acid phosphatase type 2/haloperoxidase" evidence="2">
    <location>
        <begin position="106"/>
        <end position="208"/>
    </location>
</feature>
<evidence type="ECO:0000256" key="1">
    <source>
        <dbReference type="SAM" id="SignalP"/>
    </source>
</evidence>
<dbReference type="Pfam" id="PF01569">
    <property type="entry name" value="PAP2"/>
    <property type="match status" value="1"/>
</dbReference>
<dbReference type="CDD" id="cd03394">
    <property type="entry name" value="PAP2_like_5"/>
    <property type="match status" value="1"/>
</dbReference>